<keyword evidence="2" id="KW-0479">Metal-binding</keyword>
<dbReference type="GO" id="GO:0046872">
    <property type="term" value="F:metal ion binding"/>
    <property type="evidence" value="ECO:0007669"/>
    <property type="project" value="UniProtKB-KW"/>
</dbReference>
<feature type="domain" description="4Fe-4S ferredoxin-type" evidence="5">
    <location>
        <begin position="4"/>
        <end position="33"/>
    </location>
</feature>
<evidence type="ECO:0000256" key="3">
    <source>
        <dbReference type="ARBA" id="ARBA00023004"/>
    </source>
</evidence>
<dbReference type="InterPro" id="IPR017896">
    <property type="entry name" value="4Fe4S_Fe-S-bd"/>
</dbReference>
<dbReference type="InterPro" id="IPR050572">
    <property type="entry name" value="Fe-S_Ferredoxin"/>
</dbReference>
<evidence type="ECO:0000313" key="6">
    <source>
        <dbReference type="EMBL" id="SDM32278.1"/>
    </source>
</evidence>
<keyword evidence="4" id="KW-0411">Iron-sulfur</keyword>
<feature type="domain" description="4Fe-4S ferredoxin-type" evidence="5">
    <location>
        <begin position="42"/>
        <end position="71"/>
    </location>
</feature>
<dbReference type="SUPFAM" id="SSF54862">
    <property type="entry name" value="4Fe-4S ferredoxins"/>
    <property type="match status" value="1"/>
</dbReference>
<dbReference type="RefSeq" id="WP_092727232.1">
    <property type="nucleotide sequence ID" value="NZ_FNGW01000009.1"/>
</dbReference>
<protein>
    <submittedName>
        <fullName evidence="6">2-oxoglutarate ferredoxin oxidoreductase subunit delta</fullName>
    </submittedName>
</protein>
<dbReference type="InterPro" id="IPR017900">
    <property type="entry name" value="4Fe4S_Fe_S_CS"/>
</dbReference>
<dbReference type="EMBL" id="FNGW01000009">
    <property type="protein sequence ID" value="SDM32278.1"/>
    <property type="molecule type" value="Genomic_DNA"/>
</dbReference>
<keyword evidence="1" id="KW-0004">4Fe-4S</keyword>
<keyword evidence="3" id="KW-0408">Iron</keyword>
<dbReference type="PANTHER" id="PTHR43687:SF4">
    <property type="entry name" value="BLR5484 PROTEIN"/>
    <property type="match status" value="1"/>
</dbReference>
<reference evidence="6 7" key="1">
    <citation type="submission" date="2016-10" db="EMBL/GenBank/DDBJ databases">
        <authorList>
            <person name="de Groot N.N."/>
        </authorList>
    </citation>
    <scope>NUCLEOTIDE SEQUENCE [LARGE SCALE GENOMIC DNA]</scope>
    <source>
        <strain evidence="6 7">DSM 797</strain>
    </source>
</reference>
<sequence length="71" mass="7541">MAKGTVSFNQDLCKGCGLCVEACPVKIVAVDNTHINKKGYNPATVVDMDKCIGCTNCATMCPDSVITVERD</sequence>
<dbReference type="PROSITE" id="PS51379">
    <property type="entry name" value="4FE4S_FER_2"/>
    <property type="match status" value="2"/>
</dbReference>
<dbReference type="Proteomes" id="UP000199068">
    <property type="component" value="Unassembled WGS sequence"/>
</dbReference>
<organism evidence="6 7">
    <name type="scientific">Romboutsia lituseburensis DSM 797</name>
    <dbReference type="NCBI Taxonomy" id="1121325"/>
    <lineage>
        <taxon>Bacteria</taxon>
        <taxon>Bacillati</taxon>
        <taxon>Bacillota</taxon>
        <taxon>Clostridia</taxon>
        <taxon>Peptostreptococcales</taxon>
        <taxon>Peptostreptococcaceae</taxon>
        <taxon>Romboutsia</taxon>
    </lineage>
</organism>
<name>A0A1G9S9W3_9FIRM</name>
<dbReference type="PROSITE" id="PS00198">
    <property type="entry name" value="4FE4S_FER_1"/>
    <property type="match status" value="1"/>
</dbReference>
<evidence type="ECO:0000256" key="4">
    <source>
        <dbReference type="ARBA" id="ARBA00023014"/>
    </source>
</evidence>
<dbReference type="PANTHER" id="PTHR43687">
    <property type="entry name" value="ADENYLYLSULFATE REDUCTASE, BETA SUBUNIT"/>
    <property type="match status" value="1"/>
</dbReference>
<evidence type="ECO:0000259" key="5">
    <source>
        <dbReference type="PROSITE" id="PS51379"/>
    </source>
</evidence>
<gene>
    <name evidence="6" type="ORF">SAMN04515677_10912</name>
</gene>
<keyword evidence="7" id="KW-1185">Reference proteome</keyword>
<dbReference type="STRING" id="1121325.SAMN04515677_10912"/>
<proteinExistence type="predicted"/>
<dbReference type="AlphaFoldDB" id="A0A1G9S9W3"/>
<evidence type="ECO:0000256" key="2">
    <source>
        <dbReference type="ARBA" id="ARBA00022723"/>
    </source>
</evidence>
<dbReference type="Pfam" id="PF12838">
    <property type="entry name" value="Fer4_7"/>
    <property type="match status" value="1"/>
</dbReference>
<accession>A0A1G9S9W3</accession>
<dbReference type="GO" id="GO:0051539">
    <property type="term" value="F:4 iron, 4 sulfur cluster binding"/>
    <property type="evidence" value="ECO:0007669"/>
    <property type="project" value="UniProtKB-KW"/>
</dbReference>
<dbReference type="Gene3D" id="3.30.70.20">
    <property type="match status" value="2"/>
</dbReference>
<evidence type="ECO:0000256" key="1">
    <source>
        <dbReference type="ARBA" id="ARBA00022485"/>
    </source>
</evidence>
<evidence type="ECO:0000313" key="7">
    <source>
        <dbReference type="Proteomes" id="UP000199068"/>
    </source>
</evidence>